<dbReference type="RefSeq" id="XP_075091485.1">
    <property type="nucleotide sequence ID" value="XM_075235384.1"/>
</dbReference>
<name>A0AC58T2N5_TOBAC</name>
<organism evidence="1 2">
    <name type="scientific">Nicotiana tabacum</name>
    <name type="common">Common tobacco</name>
    <dbReference type="NCBI Taxonomy" id="4097"/>
    <lineage>
        <taxon>Eukaryota</taxon>
        <taxon>Viridiplantae</taxon>
        <taxon>Streptophyta</taxon>
        <taxon>Embryophyta</taxon>
        <taxon>Tracheophyta</taxon>
        <taxon>Spermatophyta</taxon>
        <taxon>Magnoliopsida</taxon>
        <taxon>eudicotyledons</taxon>
        <taxon>Gunneridae</taxon>
        <taxon>Pentapetalae</taxon>
        <taxon>asterids</taxon>
        <taxon>lamiids</taxon>
        <taxon>Solanales</taxon>
        <taxon>Solanaceae</taxon>
        <taxon>Nicotianoideae</taxon>
        <taxon>Nicotianeae</taxon>
        <taxon>Nicotiana</taxon>
    </lineage>
</organism>
<evidence type="ECO:0000313" key="1">
    <source>
        <dbReference type="Proteomes" id="UP000790787"/>
    </source>
</evidence>
<evidence type="ECO:0000313" key="2">
    <source>
        <dbReference type="RefSeq" id="XP_075091485.1"/>
    </source>
</evidence>
<protein>
    <submittedName>
        <fullName evidence="2">Uncharacterized protein LOC142171695</fullName>
    </submittedName>
</protein>
<dbReference type="Proteomes" id="UP000790787">
    <property type="component" value="Chromosome 17"/>
</dbReference>
<proteinExistence type="predicted"/>
<reference evidence="1" key="1">
    <citation type="journal article" date="2014" name="Nat. Commun.">
        <title>The tobacco genome sequence and its comparison with those of tomato and potato.</title>
        <authorList>
            <person name="Sierro N."/>
            <person name="Battey J.N."/>
            <person name="Ouadi S."/>
            <person name="Bakaher N."/>
            <person name="Bovet L."/>
            <person name="Willig A."/>
            <person name="Goepfert S."/>
            <person name="Peitsch M.C."/>
            <person name="Ivanov N.V."/>
        </authorList>
    </citation>
    <scope>NUCLEOTIDE SEQUENCE [LARGE SCALE GENOMIC DNA]</scope>
</reference>
<sequence>MWTKGLSFKISFFLWRLWRYKLAIDDLWRRQGYIVMSICLKEETYDHIFLLSPTVSKVWKLFMGAAGITVPLIQVKRVIRTWWNAKCCPKLKPLYQAAPAIINWELWKKRNTERNGGTLSTNRVIHEVNKIMHFLEKVRYPWLSNIPMLWAEMIHFFKKYIPVLITTRVTWQLPTEGWYKCNTDRASKENPGPSSTGFCVRNDKVDLLYARSIELGVTTNVVAEAKAILQGLQYCLEQTLHPLILETDSMVLKKCIEGEWDIPWSIMEEVQKIVEIKAHFNVIFQYVFKEGNTVADSVANTTFYFGGTISFQSFDDLPNAGKTLINQDKAQLHNLRVRIARKRPTD</sequence>
<accession>A0AC58T2N5</accession>
<keyword evidence="1" id="KW-1185">Reference proteome</keyword>
<reference evidence="2" key="2">
    <citation type="submission" date="2025-08" db="UniProtKB">
        <authorList>
            <consortium name="RefSeq"/>
        </authorList>
    </citation>
    <scope>IDENTIFICATION</scope>
    <source>
        <tissue evidence="2">Leaf</tissue>
    </source>
</reference>
<gene>
    <name evidence="2" type="primary">LOC142171695</name>
</gene>